<evidence type="ECO:0000259" key="2">
    <source>
        <dbReference type="PROSITE" id="PS50930"/>
    </source>
</evidence>
<keyword evidence="1" id="KW-0812">Transmembrane</keyword>
<evidence type="ECO:0000313" key="4">
    <source>
        <dbReference type="Proteomes" id="UP000261174"/>
    </source>
</evidence>
<feature type="domain" description="HTH LytTR-type" evidence="2">
    <location>
        <begin position="186"/>
        <end position="287"/>
    </location>
</feature>
<dbReference type="EMBL" id="QTJV01000001">
    <property type="protein sequence ID" value="RFM36831.1"/>
    <property type="molecule type" value="Genomic_DNA"/>
</dbReference>
<feature type="transmembrane region" description="Helical" evidence="1">
    <location>
        <begin position="122"/>
        <end position="145"/>
    </location>
</feature>
<accession>A0A3E1P9I5</accession>
<dbReference type="GO" id="GO:0003677">
    <property type="term" value="F:DNA binding"/>
    <property type="evidence" value="ECO:0007669"/>
    <property type="project" value="InterPro"/>
</dbReference>
<dbReference type="OrthoDB" id="1118393at2"/>
<feature type="transmembrane region" description="Helical" evidence="1">
    <location>
        <begin position="25"/>
        <end position="43"/>
    </location>
</feature>
<sequence>MEVYINRHHLLKEIDYPARYKPRHLFRTAAIIFGMLLLFLLVFEPFGVYTPEHKMNYFFICALHALSPALIVYIYFQTLYHFSAGKSWTLLTEYRHILIMLLIIGVASFLMRDLIYQNALNWSIHYFLVEIRNCLVSGIFFYFILRLAGFYYESKKGDPFVLQFTPLKAGGTASRIFIRTQVKQDDFSLDINHLLFAKADGNYIQLTTIDNEQVNTELKRISLTRFESQLSAYPQFFRCHRTSLVNILHIEKVSGNSQGYLLAFNNTESTVPVSRAQLQNFNSRCEELRTKLVARHNP</sequence>
<evidence type="ECO:0000256" key="1">
    <source>
        <dbReference type="SAM" id="Phobius"/>
    </source>
</evidence>
<dbReference type="Proteomes" id="UP000261174">
    <property type="component" value="Unassembled WGS sequence"/>
</dbReference>
<name>A0A3E1P9I5_9BACT</name>
<gene>
    <name evidence="3" type="ORF">DXN04_04850</name>
</gene>
<proteinExistence type="predicted"/>
<dbReference type="AlphaFoldDB" id="A0A3E1P9I5"/>
<feature type="transmembrane region" description="Helical" evidence="1">
    <location>
        <begin position="55"/>
        <end position="76"/>
    </location>
</feature>
<dbReference type="SMART" id="SM00850">
    <property type="entry name" value="LytTR"/>
    <property type="match status" value="1"/>
</dbReference>
<keyword evidence="1" id="KW-1133">Transmembrane helix</keyword>
<dbReference type="RefSeq" id="WP_116852150.1">
    <property type="nucleotide sequence ID" value="NZ_QTJV01000001.1"/>
</dbReference>
<dbReference type="PANTHER" id="PTHR37299">
    <property type="entry name" value="TRANSCRIPTIONAL REGULATOR-RELATED"/>
    <property type="match status" value="1"/>
</dbReference>
<dbReference type="PANTHER" id="PTHR37299:SF1">
    <property type="entry name" value="STAGE 0 SPORULATION PROTEIN A HOMOLOG"/>
    <property type="match status" value="1"/>
</dbReference>
<dbReference type="InterPro" id="IPR046947">
    <property type="entry name" value="LytR-like"/>
</dbReference>
<comment type="caution">
    <text evidence="3">The sequence shown here is derived from an EMBL/GenBank/DDBJ whole genome shotgun (WGS) entry which is preliminary data.</text>
</comment>
<dbReference type="Pfam" id="PF04397">
    <property type="entry name" value="LytTR"/>
    <property type="match status" value="1"/>
</dbReference>
<keyword evidence="4" id="KW-1185">Reference proteome</keyword>
<feature type="transmembrane region" description="Helical" evidence="1">
    <location>
        <begin position="97"/>
        <end position="116"/>
    </location>
</feature>
<dbReference type="InterPro" id="IPR007492">
    <property type="entry name" value="LytTR_DNA-bd_dom"/>
</dbReference>
<protein>
    <submittedName>
        <fullName evidence="3">LytTR family transcriptional regulator</fullName>
    </submittedName>
</protein>
<dbReference type="PROSITE" id="PS50930">
    <property type="entry name" value="HTH_LYTTR"/>
    <property type="match status" value="1"/>
</dbReference>
<dbReference type="GO" id="GO:0000156">
    <property type="term" value="F:phosphorelay response regulator activity"/>
    <property type="evidence" value="ECO:0007669"/>
    <property type="project" value="InterPro"/>
</dbReference>
<organism evidence="3 4">
    <name type="scientific">Chitinophaga silvisoli</name>
    <dbReference type="NCBI Taxonomy" id="2291814"/>
    <lineage>
        <taxon>Bacteria</taxon>
        <taxon>Pseudomonadati</taxon>
        <taxon>Bacteroidota</taxon>
        <taxon>Chitinophagia</taxon>
        <taxon>Chitinophagales</taxon>
        <taxon>Chitinophagaceae</taxon>
        <taxon>Chitinophaga</taxon>
    </lineage>
</organism>
<evidence type="ECO:0000313" key="3">
    <source>
        <dbReference type="EMBL" id="RFM36831.1"/>
    </source>
</evidence>
<keyword evidence="1" id="KW-0472">Membrane</keyword>
<reference evidence="3 4" key="1">
    <citation type="submission" date="2018-08" db="EMBL/GenBank/DDBJ databases">
        <title>Chitinophaga sp. K20C18050901, a novel bacterium isolated from forest soil.</title>
        <authorList>
            <person name="Wang C."/>
        </authorList>
    </citation>
    <scope>NUCLEOTIDE SEQUENCE [LARGE SCALE GENOMIC DNA]</scope>
    <source>
        <strain evidence="3 4">K20C18050901</strain>
    </source>
</reference>
<dbReference type="Gene3D" id="2.40.50.1020">
    <property type="entry name" value="LytTr DNA-binding domain"/>
    <property type="match status" value="1"/>
</dbReference>